<comment type="caution">
    <text evidence="4">The sequence shown here is derived from an EMBL/GenBank/DDBJ whole genome shotgun (WGS) entry which is preliminary data.</text>
</comment>
<feature type="signal peptide" evidence="2">
    <location>
        <begin position="1"/>
        <end position="19"/>
    </location>
</feature>
<dbReference type="InterPro" id="IPR050491">
    <property type="entry name" value="AmpC-like"/>
</dbReference>
<dbReference type="SUPFAM" id="SSF56601">
    <property type="entry name" value="beta-lactamase/transpeptidase-like"/>
    <property type="match status" value="1"/>
</dbReference>
<dbReference type="InterPro" id="IPR001466">
    <property type="entry name" value="Beta-lactam-related"/>
</dbReference>
<dbReference type="OrthoDB" id="5946976at2759"/>
<keyword evidence="2" id="KW-0732">Signal</keyword>
<evidence type="ECO:0000313" key="4">
    <source>
        <dbReference type="EMBL" id="OQE13956.1"/>
    </source>
</evidence>
<dbReference type="STRING" id="303698.A0A1V6SJ46"/>
<proteinExistence type="inferred from homology"/>
<evidence type="ECO:0000256" key="1">
    <source>
        <dbReference type="ARBA" id="ARBA00038215"/>
    </source>
</evidence>
<dbReference type="EMBL" id="MLKD01000041">
    <property type="protein sequence ID" value="OQE13956.1"/>
    <property type="molecule type" value="Genomic_DNA"/>
</dbReference>
<feature type="non-terminal residue" evidence="4">
    <location>
        <position position="506"/>
    </location>
</feature>
<evidence type="ECO:0000259" key="3">
    <source>
        <dbReference type="Pfam" id="PF00144"/>
    </source>
</evidence>
<dbReference type="AlphaFoldDB" id="A0A1V6SJ46"/>
<accession>A0A1V6SJ46</accession>
<keyword evidence="5" id="KW-1185">Reference proteome</keyword>
<dbReference type="InterPro" id="IPR012338">
    <property type="entry name" value="Beta-lactam/transpept-like"/>
</dbReference>
<dbReference type="Proteomes" id="UP000191285">
    <property type="component" value="Unassembled WGS sequence"/>
</dbReference>
<dbReference type="PANTHER" id="PTHR46825">
    <property type="entry name" value="D-ALANYL-D-ALANINE-CARBOXYPEPTIDASE/ENDOPEPTIDASE AMPH"/>
    <property type="match status" value="1"/>
</dbReference>
<evidence type="ECO:0000313" key="5">
    <source>
        <dbReference type="Proteomes" id="UP000191285"/>
    </source>
</evidence>
<comment type="similarity">
    <text evidence="1">Belongs to the peptidase S12 family.</text>
</comment>
<feature type="chain" id="PRO_5012776958" description="Beta-lactamase-related domain-containing protein" evidence="2">
    <location>
        <begin position="20"/>
        <end position="506"/>
    </location>
</feature>
<evidence type="ECO:0000256" key="2">
    <source>
        <dbReference type="SAM" id="SignalP"/>
    </source>
</evidence>
<dbReference type="PANTHER" id="PTHR46825:SF9">
    <property type="entry name" value="BETA-LACTAMASE-RELATED DOMAIN-CONTAINING PROTEIN"/>
    <property type="match status" value="1"/>
</dbReference>
<organism evidence="4 5">
    <name type="scientific">Penicillium steckii</name>
    <dbReference type="NCBI Taxonomy" id="303698"/>
    <lineage>
        <taxon>Eukaryota</taxon>
        <taxon>Fungi</taxon>
        <taxon>Dikarya</taxon>
        <taxon>Ascomycota</taxon>
        <taxon>Pezizomycotina</taxon>
        <taxon>Eurotiomycetes</taxon>
        <taxon>Eurotiomycetidae</taxon>
        <taxon>Eurotiales</taxon>
        <taxon>Aspergillaceae</taxon>
        <taxon>Penicillium</taxon>
    </lineage>
</organism>
<gene>
    <name evidence="4" type="ORF">PENSTE_c041G04534</name>
</gene>
<feature type="domain" description="Beta-lactamase-related" evidence="3">
    <location>
        <begin position="47"/>
        <end position="366"/>
    </location>
</feature>
<dbReference type="Pfam" id="PF00144">
    <property type="entry name" value="Beta-lactamase"/>
    <property type="match status" value="1"/>
</dbReference>
<name>A0A1V6SJ46_9EURO</name>
<sequence>MRLPSFFSFCCLSLAASETQNTLQGYEYHSTSPLDLSFDEKVEWALKHFKIPGMAVAVSHGKTYSKGYGVSDTLTSRPVTEHTLFFTGSTTKAFVSAAISLLVDDDINFPAVHWDTPVHTLLPADFVLNDPWATSQMTIIDILSHRSGIPRHDWVWLANITLQEAVQSIRYLPFTASPRSEWQYCNLMYSAASHLIETVTNQSLESFLRDSIWSPLNMTETYLSLNEAQYAQRDVSQGFYVNQNGRITSTDRVFIKTIRGAGNILSSVSDYAKWASAILKRGPPFSESGYATLLGSHSIVSRNPIEPFQTSTLYGLGWMSQVYKGEVIVSHEGSQFGYGACVMLLPKRNFGLVLLGNNMNGVNAAANLLAYHLIDKELGVAPENQYDWAARGDALINDTQLSDDFLSKLYPKIPCPPLPSPLNFSTLGGSYVHPAYPDLVLTSNCTGEDRIYKGLNRTTPDLCASIVDYNEYSRDMTIDLFHITGTHWLQIAVRWGVPGAARVEFL</sequence>
<dbReference type="Gene3D" id="3.40.710.10">
    <property type="entry name" value="DD-peptidase/beta-lactamase superfamily"/>
    <property type="match status" value="1"/>
</dbReference>
<protein>
    <recommendedName>
        <fullName evidence="3">Beta-lactamase-related domain-containing protein</fullName>
    </recommendedName>
</protein>
<reference evidence="5" key="1">
    <citation type="journal article" date="2017" name="Nat. Microbiol.">
        <title>Global analysis of biosynthetic gene clusters reveals vast potential of secondary metabolite production in Penicillium species.</title>
        <authorList>
            <person name="Nielsen J.C."/>
            <person name="Grijseels S."/>
            <person name="Prigent S."/>
            <person name="Ji B."/>
            <person name="Dainat J."/>
            <person name="Nielsen K.F."/>
            <person name="Frisvad J.C."/>
            <person name="Workman M."/>
            <person name="Nielsen J."/>
        </authorList>
    </citation>
    <scope>NUCLEOTIDE SEQUENCE [LARGE SCALE GENOMIC DNA]</scope>
    <source>
        <strain evidence="5">IBT 24891</strain>
    </source>
</reference>